<organism evidence="2 3">
    <name type="scientific">Gigaspora margarita</name>
    <dbReference type="NCBI Taxonomy" id="4874"/>
    <lineage>
        <taxon>Eukaryota</taxon>
        <taxon>Fungi</taxon>
        <taxon>Fungi incertae sedis</taxon>
        <taxon>Mucoromycota</taxon>
        <taxon>Glomeromycotina</taxon>
        <taxon>Glomeromycetes</taxon>
        <taxon>Diversisporales</taxon>
        <taxon>Gigasporaceae</taxon>
        <taxon>Gigaspora</taxon>
    </lineage>
</organism>
<protein>
    <submittedName>
        <fullName evidence="2">5376_t:CDS:1</fullName>
    </submittedName>
</protein>
<name>A0ABN7WMA0_GIGMA</name>
<proteinExistence type="predicted"/>
<reference evidence="2 3" key="1">
    <citation type="submission" date="2021-06" db="EMBL/GenBank/DDBJ databases">
        <authorList>
            <person name="Kallberg Y."/>
            <person name="Tangrot J."/>
            <person name="Rosling A."/>
        </authorList>
    </citation>
    <scope>NUCLEOTIDE SEQUENCE [LARGE SCALE GENOMIC DNA]</scope>
    <source>
        <strain evidence="2 3">120-4 pot B 10/14</strain>
    </source>
</reference>
<feature type="non-terminal residue" evidence="2">
    <location>
        <position position="57"/>
    </location>
</feature>
<evidence type="ECO:0000313" key="2">
    <source>
        <dbReference type="EMBL" id="CAG8834957.1"/>
    </source>
</evidence>
<comment type="caution">
    <text evidence="2">The sequence shown here is derived from an EMBL/GenBank/DDBJ whole genome shotgun (WGS) entry which is preliminary data.</text>
</comment>
<evidence type="ECO:0000313" key="3">
    <source>
        <dbReference type="Proteomes" id="UP000789901"/>
    </source>
</evidence>
<gene>
    <name evidence="2" type="ORF">GMARGA_LOCUS32327</name>
</gene>
<keyword evidence="3" id="KW-1185">Reference proteome</keyword>
<accession>A0ABN7WMA0</accession>
<dbReference type="EMBL" id="CAJVQB010050529">
    <property type="protein sequence ID" value="CAG8834957.1"/>
    <property type="molecule type" value="Genomic_DNA"/>
</dbReference>
<sequence length="57" mass="6483">MSQTNEDITLTRNRQSSHHNNTTITQASSPDITHPVHFLLEPLQLLKIITYNVQDLG</sequence>
<dbReference type="Proteomes" id="UP000789901">
    <property type="component" value="Unassembled WGS sequence"/>
</dbReference>
<feature type="region of interest" description="Disordered" evidence="1">
    <location>
        <begin position="1"/>
        <end position="31"/>
    </location>
</feature>
<evidence type="ECO:0000256" key="1">
    <source>
        <dbReference type="SAM" id="MobiDB-lite"/>
    </source>
</evidence>